<name>A0A0H3DMV1_AMYMU</name>
<dbReference type="EMBL" id="CP002000">
    <property type="protein sequence ID" value="ADJ51009.1"/>
    <property type="molecule type" value="Genomic_DNA"/>
</dbReference>
<proteinExistence type="predicted"/>
<organism evidence="1 2">
    <name type="scientific">Amycolatopsis mediterranei (strain U-32)</name>
    <dbReference type="NCBI Taxonomy" id="749927"/>
    <lineage>
        <taxon>Bacteria</taxon>
        <taxon>Bacillati</taxon>
        <taxon>Actinomycetota</taxon>
        <taxon>Actinomycetes</taxon>
        <taxon>Pseudonocardiales</taxon>
        <taxon>Pseudonocardiaceae</taxon>
        <taxon>Amycolatopsis</taxon>
    </lineage>
</organism>
<reference evidence="1 2" key="1">
    <citation type="journal article" date="2010" name="Cell Res.">
        <title>Complete genome sequence of the rifamycin SV-producing Amycolatopsis mediterranei U32 revealed its genetic characteristics in phylogeny and metabolism.</title>
        <authorList>
            <person name="Zhao W."/>
            <person name="Zhong Y."/>
            <person name="Yuan H."/>
            <person name="Wang J."/>
            <person name="Zheng H."/>
            <person name="Wang Y."/>
            <person name="Cen X."/>
            <person name="Xu F."/>
            <person name="Bai J."/>
            <person name="Han X."/>
            <person name="Lu G."/>
            <person name="Zhu Y."/>
            <person name="Shao Z."/>
            <person name="Yan H."/>
            <person name="Li C."/>
            <person name="Peng N."/>
            <person name="Zhang Z."/>
            <person name="Zhang Y."/>
            <person name="Lin W."/>
            <person name="Fan Y."/>
            <person name="Qin Z."/>
            <person name="Hu Y."/>
            <person name="Zhu B."/>
            <person name="Wang S."/>
            <person name="Ding X."/>
            <person name="Zhao G.P."/>
        </authorList>
    </citation>
    <scope>NUCLEOTIDE SEQUENCE [LARGE SCALE GENOMIC DNA]</scope>
    <source>
        <strain evidence="2">U-32</strain>
    </source>
</reference>
<dbReference type="OrthoDB" id="3695135at2"/>
<dbReference type="GeneID" id="92876917"/>
<dbReference type="PATRIC" id="fig|749927.5.peg.9674"/>
<evidence type="ECO:0000313" key="1">
    <source>
        <dbReference type="EMBL" id="ADJ51009.1"/>
    </source>
</evidence>
<dbReference type="KEGG" id="amd:AMED_9321"/>
<dbReference type="RefSeq" id="WP_013231026.1">
    <property type="nucleotide sequence ID" value="NC_014318.1"/>
</dbReference>
<protein>
    <submittedName>
        <fullName evidence="1">Uncharacterized protein</fullName>
    </submittedName>
</protein>
<dbReference type="AlphaFoldDB" id="A0A0H3DMV1"/>
<accession>A0A0H3DMV1</accession>
<sequence length="104" mass="11307">MAGPGGPGFAVDPQELRKHRENIEAITDRIDKCTEAARATEHPEAFGLLGIPLAAICALAQQAAEIAIESASTSSYDHSARIQLWQQLKEADEAEFKDVFKVED</sequence>
<dbReference type="Proteomes" id="UP000000328">
    <property type="component" value="Chromosome"/>
</dbReference>
<dbReference type="eggNOG" id="ENOG50325VV">
    <property type="taxonomic scope" value="Bacteria"/>
</dbReference>
<gene>
    <name evidence="1" type="ordered locus">AMED_9321</name>
</gene>
<evidence type="ECO:0000313" key="2">
    <source>
        <dbReference type="Proteomes" id="UP000000328"/>
    </source>
</evidence>
<dbReference type="HOGENOM" id="CLU_2230819_0_0_11"/>